<dbReference type="Pfam" id="PF12895">
    <property type="entry name" value="ANAPC3"/>
    <property type="match status" value="1"/>
</dbReference>
<keyword evidence="5" id="KW-1185">Reference proteome</keyword>
<feature type="repeat" description="TPR" evidence="3">
    <location>
        <begin position="367"/>
        <end position="400"/>
    </location>
</feature>
<dbReference type="Pfam" id="PF13181">
    <property type="entry name" value="TPR_8"/>
    <property type="match status" value="1"/>
</dbReference>
<dbReference type="PANTHER" id="PTHR44943">
    <property type="entry name" value="CELLULOSE SYNTHASE OPERON PROTEIN C"/>
    <property type="match status" value="1"/>
</dbReference>
<feature type="repeat" description="TPR" evidence="3">
    <location>
        <begin position="299"/>
        <end position="332"/>
    </location>
</feature>
<dbReference type="SMART" id="SM00028">
    <property type="entry name" value="TPR"/>
    <property type="match status" value="7"/>
</dbReference>
<dbReference type="OrthoDB" id="66906at2759"/>
<dbReference type="AlphaFoldDB" id="A0A8S1XMW9"/>
<comment type="caution">
    <text evidence="4">The sequence shown here is derived from an EMBL/GenBank/DDBJ whole genome shotgun (WGS) entry which is preliminary data.</text>
</comment>
<dbReference type="PROSITE" id="PS50005">
    <property type="entry name" value="TPR"/>
    <property type="match status" value="4"/>
</dbReference>
<protein>
    <recommendedName>
        <fullName evidence="6">Tetratricopeptide repeat protein</fullName>
    </recommendedName>
</protein>
<evidence type="ECO:0000256" key="2">
    <source>
        <dbReference type="ARBA" id="ARBA00022803"/>
    </source>
</evidence>
<evidence type="ECO:0000256" key="1">
    <source>
        <dbReference type="ARBA" id="ARBA00022737"/>
    </source>
</evidence>
<dbReference type="PROSITE" id="PS50293">
    <property type="entry name" value="TPR_REGION"/>
    <property type="match status" value="1"/>
</dbReference>
<proteinExistence type="predicted"/>
<feature type="repeat" description="TPR" evidence="3">
    <location>
        <begin position="333"/>
        <end position="366"/>
    </location>
</feature>
<reference evidence="4" key="1">
    <citation type="submission" date="2021-01" db="EMBL/GenBank/DDBJ databases">
        <authorList>
            <consortium name="Genoscope - CEA"/>
            <person name="William W."/>
        </authorList>
    </citation>
    <scope>NUCLEOTIDE SEQUENCE</scope>
</reference>
<dbReference type="OMA" id="HYQAPPE"/>
<dbReference type="Proteomes" id="UP000683925">
    <property type="component" value="Unassembled WGS sequence"/>
</dbReference>
<accession>A0A8S1XMW9</accession>
<organism evidence="4 5">
    <name type="scientific">Paramecium octaurelia</name>
    <dbReference type="NCBI Taxonomy" id="43137"/>
    <lineage>
        <taxon>Eukaryota</taxon>
        <taxon>Sar</taxon>
        <taxon>Alveolata</taxon>
        <taxon>Ciliophora</taxon>
        <taxon>Intramacronucleata</taxon>
        <taxon>Oligohymenophorea</taxon>
        <taxon>Peniculida</taxon>
        <taxon>Parameciidae</taxon>
        <taxon>Paramecium</taxon>
    </lineage>
</organism>
<gene>
    <name evidence="4" type="ORF">POCTA_138.1.T1270033</name>
</gene>
<dbReference type="Pfam" id="PF13424">
    <property type="entry name" value="TPR_12"/>
    <property type="match status" value="1"/>
</dbReference>
<evidence type="ECO:0008006" key="6">
    <source>
        <dbReference type="Google" id="ProtNLM"/>
    </source>
</evidence>
<feature type="repeat" description="TPR" evidence="3">
    <location>
        <begin position="231"/>
        <end position="264"/>
    </location>
</feature>
<keyword evidence="1" id="KW-0677">Repeat</keyword>
<evidence type="ECO:0000313" key="4">
    <source>
        <dbReference type="EMBL" id="CAD8202361.1"/>
    </source>
</evidence>
<sequence>MIQLSCKVAKHNSETIEYYCLDKCCKDNRLKCFNCLTNQHEGHKVFRISNVSQHVQEFYQKGQEIIDILYIIKFQLVENIDELIKNIQEKFQQEPNNLSQFTNDQFQSYLQGLLDFDQNKCMIDNDVIAFLQLAKNNINEAVYKLEVKESLHYQAPPEMQQKVRDLQNQGTQLFENNNIMGAQDIMNQTLILDPNNKISLVMKGKLLLSQTKNYEAYNTFDRVRKIDPMNKDALNGLGDCLRERSKYDDALKYYEATLELDKNNKQALIGKALCLGKLKKFQDARPIFERFLNQDKNDIDAIWGLADLLRIQGKDEEAIKQYNKALQLNQNHLESISGLGDCYRLLGKFDDAMKYLKKALQINPRHALSLVRMGDCLRQQKKFLEAMNFYSEALAIDRNDDWCKSKFDECKIKSQPGK</sequence>
<evidence type="ECO:0000313" key="5">
    <source>
        <dbReference type="Proteomes" id="UP000683925"/>
    </source>
</evidence>
<dbReference type="EMBL" id="CAJJDP010000127">
    <property type="protein sequence ID" value="CAD8202361.1"/>
    <property type="molecule type" value="Genomic_DNA"/>
</dbReference>
<dbReference type="InterPro" id="IPR019734">
    <property type="entry name" value="TPR_rpt"/>
</dbReference>
<evidence type="ECO:0000256" key="3">
    <source>
        <dbReference type="PROSITE-ProRule" id="PRU00339"/>
    </source>
</evidence>
<keyword evidence="2 3" id="KW-0802">TPR repeat</keyword>
<name>A0A8S1XMW9_PAROT</name>
<dbReference type="InterPro" id="IPR051685">
    <property type="entry name" value="Ycf3/AcsC/BcsC/TPR_MFPF"/>
</dbReference>
<dbReference type="PANTHER" id="PTHR44943:SF8">
    <property type="entry name" value="TPR REPEAT-CONTAINING PROTEIN MJ0263"/>
    <property type="match status" value="1"/>
</dbReference>